<keyword evidence="4 7" id="KW-0949">S-adenosyl-L-methionine</keyword>
<dbReference type="GO" id="GO:0031167">
    <property type="term" value="P:rRNA methylation"/>
    <property type="evidence" value="ECO:0007669"/>
    <property type="project" value="TreeGrafter"/>
</dbReference>
<evidence type="ECO:0000256" key="2">
    <source>
        <dbReference type="ARBA" id="ARBA00022603"/>
    </source>
</evidence>
<dbReference type="GO" id="GO:0005762">
    <property type="term" value="C:mitochondrial large ribosomal subunit"/>
    <property type="evidence" value="ECO:0007669"/>
    <property type="project" value="TreeGrafter"/>
</dbReference>
<keyword evidence="5 7" id="KW-0694">RNA-binding</keyword>
<dbReference type="Gene3D" id="6.20.240.40">
    <property type="match status" value="1"/>
</dbReference>
<dbReference type="AlphaFoldDB" id="A0A6J2VX05"/>
<evidence type="ECO:0000256" key="4">
    <source>
        <dbReference type="ARBA" id="ARBA00022691"/>
    </source>
</evidence>
<dbReference type="FunFam" id="3.40.50.150:FF:000055">
    <property type="entry name" value="5-methylcytosine rRNA methyltransferase NSUN4"/>
    <property type="match status" value="1"/>
</dbReference>
<gene>
    <name evidence="10" type="primary">nsun3</name>
</gene>
<dbReference type="PANTHER" id="PTHR22808">
    <property type="entry name" value="NCL1 YEAST -RELATED NOL1/NOP2/FMU SUN DOMAIN-CONTAINING"/>
    <property type="match status" value="1"/>
</dbReference>
<dbReference type="GO" id="GO:0008173">
    <property type="term" value="F:RNA methyltransferase activity"/>
    <property type="evidence" value="ECO:0007669"/>
    <property type="project" value="InterPro"/>
</dbReference>
<dbReference type="CTD" id="63899"/>
<dbReference type="PROSITE" id="PS51686">
    <property type="entry name" value="SAM_MT_RSMB_NOP"/>
    <property type="match status" value="1"/>
</dbReference>
<dbReference type="SUPFAM" id="SSF53335">
    <property type="entry name" value="S-adenosyl-L-methionine-dependent methyltransferases"/>
    <property type="match status" value="1"/>
</dbReference>
<dbReference type="PRINTS" id="PR02008">
    <property type="entry name" value="RCMTFAMILY"/>
</dbReference>
<dbReference type="InterPro" id="IPR023267">
    <property type="entry name" value="RCMT"/>
</dbReference>
<feature type="binding site" evidence="7">
    <location>
        <position position="270"/>
    </location>
    <ligand>
        <name>S-adenosyl-L-methionine</name>
        <dbReference type="ChEBI" id="CHEBI:59789"/>
    </ligand>
</feature>
<organism evidence="9 10">
    <name type="scientific">Chanos chanos</name>
    <name type="common">Milkfish</name>
    <name type="synonym">Mugil chanos</name>
    <dbReference type="NCBI Taxonomy" id="29144"/>
    <lineage>
        <taxon>Eukaryota</taxon>
        <taxon>Metazoa</taxon>
        <taxon>Chordata</taxon>
        <taxon>Craniata</taxon>
        <taxon>Vertebrata</taxon>
        <taxon>Euteleostomi</taxon>
        <taxon>Actinopterygii</taxon>
        <taxon>Neopterygii</taxon>
        <taxon>Teleostei</taxon>
        <taxon>Ostariophysi</taxon>
        <taxon>Gonorynchiformes</taxon>
        <taxon>Chanidae</taxon>
        <taxon>Chanos</taxon>
    </lineage>
</organism>
<accession>A0A6J2VX05</accession>
<evidence type="ECO:0000259" key="8">
    <source>
        <dbReference type="PROSITE" id="PS51686"/>
    </source>
</evidence>
<dbReference type="GeneID" id="115817438"/>
<keyword evidence="6" id="KW-0496">Mitochondrion</keyword>
<evidence type="ECO:0000256" key="3">
    <source>
        <dbReference type="ARBA" id="ARBA00022679"/>
    </source>
</evidence>
<dbReference type="InterPro" id="IPR049560">
    <property type="entry name" value="MeTrfase_RsmB-F_NOP2_cat"/>
</dbReference>
<keyword evidence="2 7" id="KW-0489">Methyltransferase</keyword>
<evidence type="ECO:0000256" key="1">
    <source>
        <dbReference type="ARBA" id="ARBA00004173"/>
    </source>
</evidence>
<keyword evidence="9" id="KW-1185">Reference proteome</keyword>
<feature type="binding site" evidence="7">
    <location>
        <position position="252"/>
    </location>
    <ligand>
        <name>S-adenosyl-L-methionine</name>
        <dbReference type="ChEBI" id="CHEBI:59789"/>
    </ligand>
</feature>
<evidence type="ECO:0000256" key="6">
    <source>
        <dbReference type="ARBA" id="ARBA00023128"/>
    </source>
</evidence>
<dbReference type="GO" id="GO:0003723">
    <property type="term" value="F:RNA binding"/>
    <property type="evidence" value="ECO:0007669"/>
    <property type="project" value="UniProtKB-UniRule"/>
</dbReference>
<comment type="similarity">
    <text evidence="7">Belongs to the class I-like SAM-binding methyltransferase superfamily. RsmB/NOP family.</text>
</comment>
<dbReference type="PANTHER" id="PTHR22808:SF8">
    <property type="entry name" value="TRNA (CYTOSINE(34)-C(5))-METHYLTRANSFERASE, MITOCHONDRIAL"/>
    <property type="match status" value="1"/>
</dbReference>
<evidence type="ECO:0000256" key="5">
    <source>
        <dbReference type="ARBA" id="ARBA00022884"/>
    </source>
</evidence>
<dbReference type="Proteomes" id="UP000504632">
    <property type="component" value="Chromosome 7"/>
</dbReference>
<dbReference type="InParanoid" id="A0A6J2VX05"/>
<dbReference type="Gene3D" id="3.40.50.150">
    <property type="entry name" value="Vaccinia Virus protein VP39"/>
    <property type="match status" value="1"/>
</dbReference>
<evidence type="ECO:0000256" key="7">
    <source>
        <dbReference type="PROSITE-ProRule" id="PRU01023"/>
    </source>
</evidence>
<feature type="domain" description="SAM-dependent MTase RsmB/NOP-type" evidence="8">
    <location>
        <begin position="98"/>
        <end position="394"/>
    </location>
</feature>
<feature type="binding site" evidence="7">
    <location>
        <begin position="198"/>
        <end position="204"/>
    </location>
    <ligand>
        <name>S-adenosyl-L-methionine</name>
        <dbReference type="ChEBI" id="CHEBI:59789"/>
    </ligand>
</feature>
<evidence type="ECO:0000313" key="9">
    <source>
        <dbReference type="Proteomes" id="UP000504632"/>
    </source>
</evidence>
<comment type="subcellular location">
    <subcellularLocation>
        <location evidence="1">Mitochondrion</location>
    </subcellularLocation>
</comment>
<dbReference type="OrthoDB" id="8020218at2759"/>
<dbReference type="InterPro" id="IPR001678">
    <property type="entry name" value="MeTrfase_RsmB-F_NOP2_dom"/>
</dbReference>
<evidence type="ECO:0000313" key="10">
    <source>
        <dbReference type="RefSeq" id="XP_030636597.1"/>
    </source>
</evidence>
<dbReference type="InterPro" id="IPR029063">
    <property type="entry name" value="SAM-dependent_MTases_sf"/>
</dbReference>
<name>A0A6J2VX05_CHACN</name>
<feature type="binding site" evidence="7">
    <location>
        <position position="221"/>
    </location>
    <ligand>
        <name>S-adenosyl-L-methionine</name>
        <dbReference type="ChEBI" id="CHEBI:59789"/>
    </ligand>
</feature>
<keyword evidence="3 7" id="KW-0808">Transferase</keyword>
<sequence length="395" mass="44109">MRWLVKTWSSKIVSGSPTCITSSPAYADLGGFLRYSSVHSPKISAEFASKEPSDQNNRHEKKPRKQVCKLVLDSFDVQYSKELRHLWSTARDVLLKPQCWQYGVMLNRFSHLTDLEVRLRGLGFYSLLPYADSGLQTQSHPADTQHSLQCLVHKDPVCLPNQKHQPNLLKQYYLLNAASLLPVLALGVREGEKVLDLCSAPGGKALAILQSVTPGMLHCNEVDSHRFEWLRKTLESFVPPTLNDRIRVTNLDGRIIGHSAPGVYDKVLVDAPCSNDRSWLYTPHAQQGELWLRERALLPGLQKELLRSALTAVRVGGEVVYSTCTLSSAENQAVVEEVLDSCPGVKPVELSNALIGSFSDHFTFAEVPSKLGVLVVPDHGRTWGPMFVSRFKRLF</sequence>
<proteinExistence type="inferred from homology"/>
<dbReference type="RefSeq" id="XP_030636597.1">
    <property type="nucleotide sequence ID" value="XM_030780737.1"/>
</dbReference>
<feature type="active site" description="Nucleophile" evidence="7">
    <location>
        <position position="324"/>
    </location>
</feature>
<dbReference type="FunCoup" id="A0A6J2VX05">
    <property type="interactions" value="68"/>
</dbReference>
<reference evidence="10" key="1">
    <citation type="submission" date="2025-08" db="UniProtKB">
        <authorList>
            <consortium name="RefSeq"/>
        </authorList>
    </citation>
    <scope>IDENTIFICATION</scope>
</reference>
<protein>
    <submittedName>
        <fullName evidence="10">tRNA (Cytosine(34)-C(5))-methyltransferase, mitochondrial isoform X1</fullName>
    </submittedName>
</protein>
<dbReference type="Pfam" id="PF01189">
    <property type="entry name" value="Methyltr_RsmB-F"/>
    <property type="match status" value="1"/>
</dbReference>